<dbReference type="InterPro" id="IPR046558">
    <property type="entry name" value="DUF6712"/>
</dbReference>
<evidence type="ECO:0000313" key="1">
    <source>
        <dbReference type="EMBL" id="MVM34230.1"/>
    </source>
</evidence>
<dbReference type="AlphaFoldDB" id="A0A7K1SKA6"/>
<protein>
    <submittedName>
        <fullName evidence="1">Uncharacterized protein</fullName>
    </submittedName>
</protein>
<proteinExistence type="predicted"/>
<dbReference type="Pfam" id="PF20459">
    <property type="entry name" value="DUF6712"/>
    <property type="match status" value="1"/>
</dbReference>
<dbReference type="RefSeq" id="WP_157589058.1">
    <property type="nucleotide sequence ID" value="NZ_WPIN01000015.1"/>
</dbReference>
<comment type="caution">
    <text evidence="1">The sequence shown here is derived from an EMBL/GenBank/DDBJ whole genome shotgun (WGS) entry which is preliminary data.</text>
</comment>
<gene>
    <name evidence="1" type="ORF">GO755_29640</name>
</gene>
<accession>A0A7K1SKA6</accession>
<keyword evidence="2" id="KW-1185">Reference proteome</keyword>
<evidence type="ECO:0000313" key="2">
    <source>
        <dbReference type="Proteomes" id="UP000436006"/>
    </source>
</evidence>
<dbReference type="Proteomes" id="UP000436006">
    <property type="component" value="Unassembled WGS sequence"/>
</dbReference>
<organism evidence="1 2">
    <name type="scientific">Spirosoma arboris</name>
    <dbReference type="NCBI Taxonomy" id="2682092"/>
    <lineage>
        <taxon>Bacteria</taxon>
        <taxon>Pseudomonadati</taxon>
        <taxon>Bacteroidota</taxon>
        <taxon>Cytophagia</taxon>
        <taxon>Cytophagales</taxon>
        <taxon>Cytophagaceae</taxon>
        <taxon>Spirosoma</taxon>
    </lineage>
</organism>
<sequence length="180" mass="20102">MEQPTPWLNRASFQGRVKLPHNFDLSVFEPFILDLEEIALPALLGDKLAALKAWLDTNQYGIVAPPDDPDEEVAVDPLETLYKKVVPYLVYAAYAEYAFGGDVQATNTGMVVKERESSSSLSDTQRTQLYRNYRDKANARAVLITKYLDEQRQSCVPSAYSGEARISSSGGKTRAKSDCW</sequence>
<dbReference type="EMBL" id="WPIN01000015">
    <property type="protein sequence ID" value="MVM34230.1"/>
    <property type="molecule type" value="Genomic_DNA"/>
</dbReference>
<reference evidence="1 2" key="1">
    <citation type="submission" date="2019-12" db="EMBL/GenBank/DDBJ databases">
        <title>Spirosoma sp. HMF4905 genome sequencing and assembly.</title>
        <authorList>
            <person name="Kang H."/>
            <person name="Cha I."/>
            <person name="Kim H."/>
            <person name="Joh K."/>
        </authorList>
    </citation>
    <scope>NUCLEOTIDE SEQUENCE [LARGE SCALE GENOMIC DNA]</scope>
    <source>
        <strain evidence="1 2">HMF4905</strain>
    </source>
</reference>
<name>A0A7K1SKA6_9BACT</name>